<dbReference type="AlphaFoldDB" id="A0A4R2B3E8"/>
<organism evidence="2 3">
    <name type="scientific">Mesobacillus foraminis</name>
    <dbReference type="NCBI Taxonomy" id="279826"/>
    <lineage>
        <taxon>Bacteria</taxon>
        <taxon>Bacillati</taxon>
        <taxon>Bacillota</taxon>
        <taxon>Bacilli</taxon>
        <taxon>Bacillales</taxon>
        <taxon>Bacillaceae</taxon>
        <taxon>Mesobacillus</taxon>
    </lineage>
</organism>
<evidence type="ECO:0000313" key="2">
    <source>
        <dbReference type="EMBL" id="TCN20545.1"/>
    </source>
</evidence>
<feature type="domain" description="AMP-dependent synthetase/ligase" evidence="1">
    <location>
        <begin position="69"/>
        <end position="271"/>
    </location>
</feature>
<proteinExistence type="predicted"/>
<sequence>MSPENNYDSFCSKGVFGFIMEDLLISAALQSNFYKKKLSNVNVREWSKIPLTTKQELRDADPYDLLGTAIQNIATYHETSGTTGKPSPSWFSFDDVDMEAKFTVESHLRLTEDDLVLNRFPFALAIPSFILYWACQLSRAAHIAASKSSLLTPHMRVIEIIERVQPTVITFIPAEAEIIGTLARSLNIPLPTKNLRCLVLGGEVVSPKRKKYIEALWGVPAFASFGSTETGGLFMTCHHGNYHMKNPIAKVEILDEEAQNVPLGEKGEFAISIAREGMPLLRYANGDMAEIREATSCTCGSSYPVLVHYGRKSDHIALKDRTLSLYELQDIVYSLPYVPMLWRAQVYPDQIKFHYQMFGMEKTEDMRLCLEGELRQHLGVDVSVNFTELVDEADLTSVPHYSKFHYVEHFTHVLV</sequence>
<reference evidence="2 3" key="1">
    <citation type="journal article" date="2015" name="Stand. Genomic Sci.">
        <title>Genomic Encyclopedia of Bacterial and Archaeal Type Strains, Phase III: the genomes of soil and plant-associated and newly described type strains.</title>
        <authorList>
            <person name="Whitman W.B."/>
            <person name="Woyke T."/>
            <person name="Klenk H.P."/>
            <person name="Zhou Y."/>
            <person name="Lilburn T.G."/>
            <person name="Beck B.J."/>
            <person name="De Vos P."/>
            <person name="Vandamme P."/>
            <person name="Eisen J.A."/>
            <person name="Garrity G."/>
            <person name="Hugenholtz P."/>
            <person name="Kyrpides N.C."/>
        </authorList>
    </citation>
    <scope>NUCLEOTIDE SEQUENCE [LARGE SCALE GENOMIC DNA]</scope>
    <source>
        <strain evidence="2 3">CV53</strain>
    </source>
</reference>
<dbReference type="PANTHER" id="PTHR43845">
    <property type="entry name" value="BLR5969 PROTEIN"/>
    <property type="match status" value="1"/>
</dbReference>
<dbReference type="InterPro" id="IPR000873">
    <property type="entry name" value="AMP-dep_synth/lig_dom"/>
</dbReference>
<protein>
    <submittedName>
        <fullName evidence="2">Phenylacetate-CoA ligase</fullName>
    </submittedName>
</protein>
<keyword evidence="2" id="KW-0436">Ligase</keyword>
<name>A0A4R2B3E8_9BACI</name>
<keyword evidence="3" id="KW-1185">Reference proteome</keyword>
<accession>A0A4R2B3E8</accession>
<dbReference type="EMBL" id="SLVV01000014">
    <property type="protein sequence ID" value="TCN20545.1"/>
    <property type="molecule type" value="Genomic_DNA"/>
</dbReference>
<comment type="caution">
    <text evidence="2">The sequence shown here is derived from an EMBL/GenBank/DDBJ whole genome shotgun (WGS) entry which is preliminary data.</text>
</comment>
<dbReference type="Proteomes" id="UP000295689">
    <property type="component" value="Unassembled WGS sequence"/>
</dbReference>
<dbReference type="Pfam" id="PF00501">
    <property type="entry name" value="AMP-binding"/>
    <property type="match status" value="1"/>
</dbReference>
<gene>
    <name evidence="2" type="ORF">EV146_114165</name>
</gene>
<evidence type="ECO:0000313" key="3">
    <source>
        <dbReference type="Proteomes" id="UP000295689"/>
    </source>
</evidence>
<dbReference type="InterPro" id="IPR042099">
    <property type="entry name" value="ANL_N_sf"/>
</dbReference>
<dbReference type="SUPFAM" id="SSF56801">
    <property type="entry name" value="Acetyl-CoA synthetase-like"/>
    <property type="match status" value="1"/>
</dbReference>
<dbReference type="PANTHER" id="PTHR43845:SF1">
    <property type="entry name" value="BLR5969 PROTEIN"/>
    <property type="match status" value="1"/>
</dbReference>
<dbReference type="GO" id="GO:0016874">
    <property type="term" value="F:ligase activity"/>
    <property type="evidence" value="ECO:0007669"/>
    <property type="project" value="UniProtKB-KW"/>
</dbReference>
<dbReference type="Gene3D" id="3.40.50.12780">
    <property type="entry name" value="N-terminal domain of ligase-like"/>
    <property type="match status" value="1"/>
</dbReference>
<evidence type="ECO:0000259" key="1">
    <source>
        <dbReference type="Pfam" id="PF00501"/>
    </source>
</evidence>